<proteinExistence type="inferred from homology"/>
<dbReference type="PANTHER" id="PTHR43772:SF2">
    <property type="entry name" value="PUTATIVE (AFU_ORTHOLOGUE AFUA_2G04480)-RELATED"/>
    <property type="match status" value="1"/>
</dbReference>
<accession>A0A4Y9SFH4</accession>
<evidence type="ECO:0000256" key="5">
    <source>
        <dbReference type="ARBA" id="ARBA00023295"/>
    </source>
</evidence>
<evidence type="ECO:0000256" key="8">
    <source>
        <dbReference type="RuleBase" id="RU361187"/>
    </source>
</evidence>
<dbReference type="GO" id="GO:0045493">
    <property type="term" value="P:xylan catabolic process"/>
    <property type="evidence" value="ECO:0007669"/>
    <property type="project" value="UniProtKB-KW"/>
</dbReference>
<feature type="active site" description="Proton acceptor" evidence="6">
    <location>
        <position position="16"/>
    </location>
</feature>
<comment type="similarity">
    <text evidence="1 8">Belongs to the glycosyl hydrolase 43 family.</text>
</comment>
<feature type="site" description="Important for catalytic activity, responsible for pKa modulation of the active site Glu and correct orientation of both the proton donor and substrate" evidence="7">
    <location>
        <position position="123"/>
    </location>
</feature>
<dbReference type="Proteomes" id="UP000298438">
    <property type="component" value="Unassembled WGS sequence"/>
</dbReference>
<feature type="active site" description="Proton donor" evidence="6">
    <location>
        <position position="200"/>
    </location>
</feature>
<reference evidence="9 10" key="1">
    <citation type="submission" date="2019-03" db="EMBL/GenBank/DDBJ databases">
        <title>Draft Genome Sequence of Massilia arenosa sp. nov., a Novel Massilia Species Isolated from a Sandy-loam Maize Soil.</title>
        <authorList>
            <person name="Raths R."/>
            <person name="Peta V."/>
            <person name="Bucking H."/>
        </authorList>
    </citation>
    <scope>NUCLEOTIDE SEQUENCE [LARGE SCALE GENOMIC DNA]</scope>
    <source>
        <strain evidence="9 10">MC02</strain>
    </source>
</reference>
<keyword evidence="10" id="KW-1185">Reference proteome</keyword>
<evidence type="ECO:0000256" key="6">
    <source>
        <dbReference type="PIRSR" id="PIRSR606710-1"/>
    </source>
</evidence>
<dbReference type="Pfam" id="PF04616">
    <property type="entry name" value="Glyco_hydro_43"/>
    <property type="match status" value="1"/>
</dbReference>
<dbReference type="EMBL" id="SPVF01000115">
    <property type="protein sequence ID" value="TFW21763.1"/>
    <property type="molecule type" value="Genomic_DNA"/>
</dbReference>
<evidence type="ECO:0000256" key="1">
    <source>
        <dbReference type="ARBA" id="ARBA00009865"/>
    </source>
</evidence>
<keyword evidence="5 8" id="KW-0326">Glycosidase</keyword>
<dbReference type="Gene3D" id="2.115.10.20">
    <property type="entry name" value="Glycosyl hydrolase domain, family 43"/>
    <property type="match status" value="1"/>
</dbReference>
<evidence type="ECO:0000256" key="2">
    <source>
        <dbReference type="ARBA" id="ARBA00022651"/>
    </source>
</evidence>
<dbReference type="InterPro" id="IPR023296">
    <property type="entry name" value="Glyco_hydro_beta-prop_sf"/>
</dbReference>
<dbReference type="InterPro" id="IPR006710">
    <property type="entry name" value="Glyco_hydro_43"/>
</dbReference>
<evidence type="ECO:0000256" key="4">
    <source>
        <dbReference type="ARBA" id="ARBA00023277"/>
    </source>
</evidence>
<name>A0A4Y9SFH4_9BURK</name>
<keyword evidence="3 8" id="KW-0378">Hydrolase</keyword>
<dbReference type="SUPFAM" id="SSF75005">
    <property type="entry name" value="Arabinanase/levansucrase/invertase"/>
    <property type="match status" value="1"/>
</dbReference>
<evidence type="ECO:0000256" key="3">
    <source>
        <dbReference type="ARBA" id="ARBA00022801"/>
    </source>
</evidence>
<keyword evidence="2" id="KW-0624">Polysaccharide degradation</keyword>
<keyword evidence="2" id="KW-0858">Xylan degradation</keyword>
<keyword evidence="4" id="KW-0119">Carbohydrate metabolism</keyword>
<evidence type="ECO:0000313" key="9">
    <source>
        <dbReference type="EMBL" id="TFW21763.1"/>
    </source>
</evidence>
<dbReference type="GO" id="GO:0004553">
    <property type="term" value="F:hydrolase activity, hydrolyzing O-glycosyl compounds"/>
    <property type="evidence" value="ECO:0007669"/>
    <property type="project" value="InterPro"/>
</dbReference>
<dbReference type="RefSeq" id="WP_135206802.1">
    <property type="nucleotide sequence ID" value="NZ_SPVF01000115.1"/>
</dbReference>
<protein>
    <submittedName>
        <fullName evidence="9">Glycoside hydrolase</fullName>
    </submittedName>
</protein>
<dbReference type="OrthoDB" id="9801455at2"/>
<gene>
    <name evidence="9" type="ORF">E4L96_08595</name>
</gene>
<evidence type="ECO:0000256" key="7">
    <source>
        <dbReference type="PIRSR" id="PIRSR606710-2"/>
    </source>
</evidence>
<comment type="caution">
    <text evidence="9">The sequence shown here is derived from an EMBL/GenBank/DDBJ whole genome shotgun (WGS) entry which is preliminary data.</text>
</comment>
<dbReference type="AlphaFoldDB" id="A0A4Y9SFH4"/>
<dbReference type="CDD" id="cd08991">
    <property type="entry name" value="GH43_HoAraf43-like"/>
    <property type="match status" value="1"/>
</dbReference>
<sequence length="318" mass="35819">MQPSYVNPVYPDTMADPFVLHHEGAYYAYGTAPGAPDGRRFPVLRSTDLVRWEPLGHALVPPGGTDFWAPEVAFHEGRFYMYYSAQGIDGKDHQLRVAVSEAPQGPFIDAGRVLVPDQPFSIDPHPFRDADGTWYLYYCVDFLELEGAYRVGTGIVVDRMVDMLTLAGEPRVVVRPHADWQLFLHDRPMYGAVYDWHTVEGAAMQVHDGRYYLFYSGGAWERENYGVSYVVANHPLGPFTVPHDAQHALLMKSVPGQVFGPGHNSFVPSPDGSETWIVYHAWNPERTGRLMCIDRMWWEGETPVTHAPSWTRQPAPAA</sequence>
<dbReference type="InterPro" id="IPR052176">
    <property type="entry name" value="Glycosyl_Hydrlase_43_Enz"/>
</dbReference>
<dbReference type="PANTHER" id="PTHR43772">
    <property type="entry name" value="ENDO-1,4-BETA-XYLANASE"/>
    <property type="match status" value="1"/>
</dbReference>
<evidence type="ECO:0000313" key="10">
    <source>
        <dbReference type="Proteomes" id="UP000298438"/>
    </source>
</evidence>
<organism evidence="9 10">
    <name type="scientific">Zemynaea arenosa</name>
    <dbReference type="NCBI Taxonomy" id="2561931"/>
    <lineage>
        <taxon>Bacteria</taxon>
        <taxon>Pseudomonadati</taxon>
        <taxon>Pseudomonadota</taxon>
        <taxon>Betaproteobacteria</taxon>
        <taxon>Burkholderiales</taxon>
        <taxon>Oxalobacteraceae</taxon>
        <taxon>Telluria group</taxon>
        <taxon>Zemynaea</taxon>
    </lineage>
</organism>